<dbReference type="EMBL" id="CP042909">
    <property type="protein sequence ID" value="QJA06292.1"/>
    <property type="molecule type" value="Genomic_DNA"/>
</dbReference>
<keyword evidence="3" id="KW-0449">Lipoprotein</keyword>
<reference evidence="3 4" key="1">
    <citation type="submission" date="2019-08" db="EMBL/GenBank/DDBJ databases">
        <title>Complete genome sequence of Thermosulfurimonas marina SU872T, an anaerobic thermophilic chemolithoautotrophic bacterium isolated from a shallow marine hydrothermal vent.</title>
        <authorList>
            <person name="Allioux M."/>
            <person name="Jebbar M."/>
            <person name="Slobodkina G."/>
            <person name="Slobodkin A."/>
            <person name="Moalic Y."/>
            <person name="Frolova A."/>
            <person name="Shao Z."/>
            <person name="Alain K."/>
        </authorList>
    </citation>
    <scope>NUCLEOTIDE SEQUENCE [LARGE SCALE GENOMIC DNA]</scope>
    <source>
        <strain evidence="3 4">SU872</strain>
    </source>
</reference>
<dbReference type="InterPro" id="IPR029046">
    <property type="entry name" value="LolA/LolB/LppX"/>
</dbReference>
<dbReference type="KEGG" id="tmai:FVE67_05500"/>
<keyword evidence="4" id="KW-1185">Reference proteome</keyword>
<name>A0A6H1WSX8_9BACT</name>
<dbReference type="CDD" id="cd16325">
    <property type="entry name" value="LolA"/>
    <property type="match status" value="1"/>
</dbReference>
<evidence type="ECO:0000256" key="1">
    <source>
        <dbReference type="ARBA" id="ARBA00022729"/>
    </source>
</evidence>
<proteinExistence type="predicted"/>
<dbReference type="InterPro" id="IPR004564">
    <property type="entry name" value="OM_lipoprot_carrier_LolA-like"/>
</dbReference>
<evidence type="ECO:0000313" key="4">
    <source>
        <dbReference type="Proteomes" id="UP000501253"/>
    </source>
</evidence>
<feature type="signal peptide" evidence="2">
    <location>
        <begin position="1"/>
        <end position="20"/>
    </location>
</feature>
<dbReference type="AlphaFoldDB" id="A0A6H1WSX8"/>
<dbReference type="PANTHER" id="PTHR35869:SF1">
    <property type="entry name" value="OUTER-MEMBRANE LIPOPROTEIN CARRIER PROTEIN"/>
    <property type="match status" value="1"/>
</dbReference>
<organism evidence="3 4">
    <name type="scientific">Thermosulfurimonas marina</name>
    <dbReference type="NCBI Taxonomy" id="2047767"/>
    <lineage>
        <taxon>Bacteria</taxon>
        <taxon>Pseudomonadati</taxon>
        <taxon>Thermodesulfobacteriota</taxon>
        <taxon>Thermodesulfobacteria</taxon>
        <taxon>Thermodesulfobacteriales</taxon>
        <taxon>Thermodesulfobacteriaceae</taxon>
        <taxon>Thermosulfurimonas</taxon>
    </lineage>
</organism>
<dbReference type="Gene3D" id="2.50.20.10">
    <property type="entry name" value="Lipoprotein localisation LolA/LolB/LppX"/>
    <property type="match status" value="1"/>
</dbReference>
<dbReference type="Proteomes" id="UP000501253">
    <property type="component" value="Chromosome"/>
</dbReference>
<dbReference type="RefSeq" id="WP_168719640.1">
    <property type="nucleotide sequence ID" value="NZ_CP042909.1"/>
</dbReference>
<gene>
    <name evidence="3" type="ORF">FVE67_05500</name>
</gene>
<dbReference type="PANTHER" id="PTHR35869">
    <property type="entry name" value="OUTER-MEMBRANE LIPOPROTEIN CARRIER PROTEIN"/>
    <property type="match status" value="1"/>
</dbReference>
<feature type="chain" id="PRO_5026134271" evidence="2">
    <location>
        <begin position="21"/>
        <end position="216"/>
    </location>
</feature>
<protein>
    <submittedName>
        <fullName evidence="3">Outer membrane lipoprotein carrier protein LolA</fullName>
    </submittedName>
</protein>
<keyword evidence="1 2" id="KW-0732">Signal</keyword>
<dbReference type="Pfam" id="PF03548">
    <property type="entry name" value="LolA"/>
    <property type="match status" value="1"/>
</dbReference>
<dbReference type="SUPFAM" id="SSF89392">
    <property type="entry name" value="Prokaryotic lipoproteins and lipoprotein localization factors"/>
    <property type="match status" value="1"/>
</dbReference>
<evidence type="ECO:0000313" key="3">
    <source>
        <dbReference type="EMBL" id="QJA06292.1"/>
    </source>
</evidence>
<accession>A0A6H1WSX8</accession>
<evidence type="ECO:0000256" key="2">
    <source>
        <dbReference type="SAM" id="SignalP"/>
    </source>
</evidence>
<sequence length="216" mass="24856">MVRAMVCVLVLCWWVASLEAAPTPQEVLKKVEAFYRGITSVSGSFSQEVYWRKGLTVEASSGRFWFEKPRRLRWEYLSPERLLLVSDGKRVYFYVEADRQVTILSPDKAFSRPVLKLLSGTGDLAQEFEILSGVPEGPEDYLLELKPRHEEQISRLRIRVHLPQGEIREVWYWDPLGNLTHLSLENLCVNPKIKPKLFVFVPPPEVEILDQTQGGS</sequence>